<dbReference type="STRING" id="86416.Clopa_2521"/>
<protein>
    <submittedName>
        <fullName evidence="1">Uncharacterized protein</fullName>
    </submittedName>
</protein>
<keyword evidence="2" id="KW-1185">Reference proteome</keyword>
<name>R4K6Q9_CLOPA</name>
<evidence type="ECO:0000313" key="1">
    <source>
        <dbReference type="EMBL" id="AGK97381.1"/>
    </source>
</evidence>
<sequence length="65" mass="7436">MKATQYSAELIKKDGATYTMFKIGHKCGPRIKELLFCLNAKLVKETKTYTAYELKGDKISLFMII</sequence>
<dbReference type="HOGENOM" id="CLU_2842089_0_0_9"/>
<dbReference type="EMBL" id="CP003261">
    <property type="protein sequence ID" value="AGK97381.1"/>
    <property type="molecule type" value="Genomic_DNA"/>
</dbReference>
<dbReference type="PATRIC" id="fig|86416.3.peg.2505"/>
<reference evidence="1 2" key="1">
    <citation type="submission" date="2012-01" db="EMBL/GenBank/DDBJ databases">
        <title>Complete sequence of chromosome of Clostridium pasteurianum BC1.</title>
        <authorList>
            <consortium name="US DOE Joint Genome Institute"/>
            <person name="Lucas S."/>
            <person name="Han J."/>
            <person name="Lapidus A."/>
            <person name="Cheng J.-F."/>
            <person name="Goodwin L."/>
            <person name="Pitluck S."/>
            <person name="Peters L."/>
            <person name="Mikhailova N."/>
            <person name="Teshima H."/>
            <person name="Detter J.C."/>
            <person name="Han C."/>
            <person name="Tapia R."/>
            <person name="Land M."/>
            <person name="Hauser L."/>
            <person name="Kyrpides N."/>
            <person name="Ivanova N."/>
            <person name="Pagani I."/>
            <person name="Dunn J."/>
            <person name="Taghavi S."/>
            <person name="Francis A."/>
            <person name="van der Lelie D."/>
            <person name="Woyke T."/>
        </authorList>
    </citation>
    <scope>NUCLEOTIDE SEQUENCE [LARGE SCALE GENOMIC DNA]</scope>
    <source>
        <strain evidence="1 2">BC1</strain>
    </source>
</reference>
<dbReference type="RefSeq" id="WP_015615682.1">
    <property type="nucleotide sequence ID" value="NC_021182.1"/>
</dbReference>
<dbReference type="KEGG" id="cpas:Clopa_2521"/>
<dbReference type="AlphaFoldDB" id="R4K6Q9"/>
<dbReference type="Proteomes" id="UP000013523">
    <property type="component" value="Chromosome"/>
</dbReference>
<organism evidence="1 2">
    <name type="scientific">Clostridium pasteurianum BC1</name>
    <dbReference type="NCBI Taxonomy" id="86416"/>
    <lineage>
        <taxon>Bacteria</taxon>
        <taxon>Bacillati</taxon>
        <taxon>Bacillota</taxon>
        <taxon>Clostridia</taxon>
        <taxon>Eubacteriales</taxon>
        <taxon>Clostridiaceae</taxon>
        <taxon>Clostridium</taxon>
    </lineage>
</organism>
<evidence type="ECO:0000313" key="2">
    <source>
        <dbReference type="Proteomes" id="UP000013523"/>
    </source>
</evidence>
<accession>R4K6Q9</accession>
<proteinExistence type="predicted"/>
<gene>
    <name evidence="1" type="ORF">Clopa_2521</name>
</gene>